<protein>
    <submittedName>
        <fullName evidence="2">Uncharacterized protein</fullName>
    </submittedName>
</protein>
<sequence length="100" mass="11337">MVGSAHSFAERDFKKSNPCASTEPCNLNKGHKTVSQDVRVFTTEKNTSVVTWLIDRTPLHEMIKEWKKGPCKALKEGTMTDEAAKMCALSHSYLVLLRYY</sequence>
<organism evidence="2 3">
    <name type="scientific">Caerostris extrusa</name>
    <name type="common">Bark spider</name>
    <name type="synonym">Caerostris bankana</name>
    <dbReference type="NCBI Taxonomy" id="172846"/>
    <lineage>
        <taxon>Eukaryota</taxon>
        <taxon>Metazoa</taxon>
        <taxon>Ecdysozoa</taxon>
        <taxon>Arthropoda</taxon>
        <taxon>Chelicerata</taxon>
        <taxon>Arachnida</taxon>
        <taxon>Araneae</taxon>
        <taxon>Araneomorphae</taxon>
        <taxon>Entelegynae</taxon>
        <taxon>Araneoidea</taxon>
        <taxon>Araneidae</taxon>
        <taxon>Caerostris</taxon>
    </lineage>
</organism>
<keyword evidence="3" id="KW-1185">Reference proteome</keyword>
<evidence type="ECO:0000256" key="1">
    <source>
        <dbReference type="SAM" id="MobiDB-lite"/>
    </source>
</evidence>
<proteinExistence type="predicted"/>
<evidence type="ECO:0000313" key="3">
    <source>
        <dbReference type="Proteomes" id="UP001054945"/>
    </source>
</evidence>
<dbReference type="AlphaFoldDB" id="A0AAV4VSR8"/>
<dbReference type="Proteomes" id="UP001054945">
    <property type="component" value="Unassembled WGS sequence"/>
</dbReference>
<accession>A0AAV4VSR8</accession>
<reference evidence="2 3" key="1">
    <citation type="submission" date="2021-06" db="EMBL/GenBank/DDBJ databases">
        <title>Caerostris extrusa draft genome.</title>
        <authorList>
            <person name="Kono N."/>
            <person name="Arakawa K."/>
        </authorList>
    </citation>
    <scope>NUCLEOTIDE SEQUENCE [LARGE SCALE GENOMIC DNA]</scope>
</reference>
<dbReference type="EMBL" id="BPLR01015014">
    <property type="protein sequence ID" value="GIY72950.1"/>
    <property type="molecule type" value="Genomic_DNA"/>
</dbReference>
<name>A0AAV4VSR8_CAEEX</name>
<evidence type="ECO:0000313" key="2">
    <source>
        <dbReference type="EMBL" id="GIY72950.1"/>
    </source>
</evidence>
<feature type="region of interest" description="Disordered" evidence="1">
    <location>
        <begin position="1"/>
        <end position="30"/>
    </location>
</feature>
<comment type="caution">
    <text evidence="2">The sequence shown here is derived from an EMBL/GenBank/DDBJ whole genome shotgun (WGS) entry which is preliminary data.</text>
</comment>
<gene>
    <name evidence="2" type="ORF">CEXT_216731</name>
</gene>